<accession>A0ABR9XK45</accession>
<dbReference type="Proteomes" id="UP000632774">
    <property type="component" value="Unassembled WGS sequence"/>
</dbReference>
<dbReference type="InterPro" id="IPR001375">
    <property type="entry name" value="Peptidase_S9_cat"/>
</dbReference>
<comment type="caution">
    <text evidence="5">The sequence shown here is derived from an EMBL/GenBank/DDBJ whole genome shotgun (WGS) entry which is preliminary data.</text>
</comment>
<dbReference type="Gene3D" id="2.140.10.30">
    <property type="entry name" value="Dipeptidylpeptidase IV, N-terminal domain"/>
    <property type="match status" value="1"/>
</dbReference>
<keyword evidence="2" id="KW-0732">Signal</keyword>
<evidence type="ECO:0000256" key="2">
    <source>
        <dbReference type="SAM" id="SignalP"/>
    </source>
</evidence>
<feature type="domain" description="Peptidase S9 prolyl oligopeptidase catalytic" evidence="3">
    <location>
        <begin position="569"/>
        <end position="758"/>
    </location>
</feature>
<evidence type="ECO:0000313" key="5">
    <source>
        <dbReference type="EMBL" id="MBE9667348.1"/>
    </source>
</evidence>
<dbReference type="SUPFAM" id="SSF53474">
    <property type="entry name" value="alpha/beta-Hydrolases"/>
    <property type="match status" value="1"/>
</dbReference>
<feature type="region of interest" description="Disordered" evidence="1">
    <location>
        <begin position="133"/>
        <end position="171"/>
    </location>
</feature>
<reference evidence="5 6" key="1">
    <citation type="submission" date="2020-10" db="EMBL/GenBank/DDBJ databases">
        <title>Mucilaginibacter mali sp. nov., isolated from rhizosphere soil of apple orchard.</title>
        <authorList>
            <person name="Lee J.-S."/>
            <person name="Kim H.S."/>
            <person name="Kim J.-S."/>
        </authorList>
    </citation>
    <scope>NUCLEOTIDE SEQUENCE [LARGE SCALE GENOMIC DNA]</scope>
    <source>
        <strain evidence="5 6">KCTC 23157</strain>
    </source>
</reference>
<protein>
    <submittedName>
        <fullName evidence="5">DPP IV N-terminal domain-containing protein</fullName>
    </submittedName>
</protein>
<dbReference type="InterPro" id="IPR050278">
    <property type="entry name" value="Serine_Prot_S9B/DPPIV"/>
</dbReference>
<evidence type="ECO:0000259" key="3">
    <source>
        <dbReference type="Pfam" id="PF00326"/>
    </source>
</evidence>
<dbReference type="Pfam" id="PF00326">
    <property type="entry name" value="Peptidase_S9"/>
    <property type="match status" value="1"/>
</dbReference>
<dbReference type="PANTHER" id="PTHR11731">
    <property type="entry name" value="PROTEASE FAMILY S9B,C DIPEPTIDYL-PEPTIDASE IV-RELATED"/>
    <property type="match status" value="1"/>
</dbReference>
<feature type="domain" description="Dipeptidylpeptidase IV N-terminal" evidence="4">
    <location>
        <begin position="167"/>
        <end position="478"/>
    </location>
</feature>
<evidence type="ECO:0000259" key="4">
    <source>
        <dbReference type="Pfam" id="PF00930"/>
    </source>
</evidence>
<dbReference type="Pfam" id="PF00930">
    <property type="entry name" value="DPPIV_N"/>
    <property type="match status" value="1"/>
</dbReference>
<feature type="signal peptide" evidence="2">
    <location>
        <begin position="1"/>
        <end position="22"/>
    </location>
</feature>
<evidence type="ECO:0000313" key="6">
    <source>
        <dbReference type="Proteomes" id="UP000632774"/>
    </source>
</evidence>
<dbReference type="EMBL" id="JADFFM010000002">
    <property type="protein sequence ID" value="MBE9667348.1"/>
    <property type="molecule type" value="Genomic_DNA"/>
</dbReference>
<dbReference type="Gene3D" id="3.40.50.1820">
    <property type="entry name" value="alpha/beta hydrolase"/>
    <property type="match status" value="1"/>
</dbReference>
<name>A0ABR9XK45_9SPHI</name>
<evidence type="ECO:0000256" key="1">
    <source>
        <dbReference type="SAM" id="MobiDB-lite"/>
    </source>
</evidence>
<feature type="chain" id="PRO_5045361960" evidence="2">
    <location>
        <begin position="23"/>
        <end position="777"/>
    </location>
</feature>
<proteinExistence type="predicted"/>
<gene>
    <name evidence="5" type="ORF">IRJ18_13335</name>
</gene>
<dbReference type="PANTHER" id="PTHR11731:SF118">
    <property type="entry name" value="BLR1971 PROTEIN"/>
    <property type="match status" value="1"/>
</dbReference>
<sequence length="777" mass="85917">MNKFLLTAIPLALALSAGAQQAYTAKDYERAESQMAGALTPLVTRSGIGTRINWTTDDRFWYREGNQFMMFNPKNGSKGAAFDHAKLAAALSTASGKTYTADALPFEAITIPADGKGVVFMADGKQWKFDGSQVVPDSSPMQAAATGGFGGRGRRGGFGRGGNPNENLSPDGKKAVFIKDFNLYVRDNTTNKVTQLTTDGVKDNGYATDNAGWAQGDRPILVWSPDSKKIATFQQDERQVNNMYLVNTKVGAPDLRAWKYPLPGDKVIPMLRRVIINVDEPKVISLKCDPDPHRSTLSDDIKGGAGWADVYWSDDATKLVFASTNRDHKQENVRMADAATGDVREIFEETVKTQFESGWADVNWRYLSKTNEILWFSERDNWGHLYLYDANTGKLKNQVDKGDWVQASLQKVDEKNRVIYFMADGLEPENPYFSQLCKVGFDGKGFAVLTPGAGTHNVTFSPSGNYIIDTYSKPDVPPVTVLRDIKGKVITELEHTDISKLTATGWKPVIPFSTKAHDGKTDVYGLMWVPRNLDPNKKYPVIDYIYPGPQGGSVGSWAFSVTRGDNGALAELGFIVVEIEGTSNPYRSKSFHDMSYGNMADNTLGDQVSGIQQLATRYPYMDLSRVGIWGHSGGGFATAGAMFRYPDFFKVGIAESGNHENLNYEDNWGERYNGLTSNSDYNAQANENLAKNLKGKLLLAHGLMDNNVPPQNTLLVVEALERANKSFDLIVFPNSAHGYGQHSQYMMRRRWDYFVKNLLGVEPPVNYQMKPAGGFGQ</sequence>
<dbReference type="RefSeq" id="WP_194106818.1">
    <property type="nucleotide sequence ID" value="NZ_JADFFM010000002.1"/>
</dbReference>
<organism evidence="5 6">
    <name type="scientific">Mucilaginibacter boryungensis</name>
    <dbReference type="NCBI Taxonomy" id="768480"/>
    <lineage>
        <taxon>Bacteria</taxon>
        <taxon>Pseudomonadati</taxon>
        <taxon>Bacteroidota</taxon>
        <taxon>Sphingobacteriia</taxon>
        <taxon>Sphingobacteriales</taxon>
        <taxon>Sphingobacteriaceae</taxon>
        <taxon>Mucilaginibacter</taxon>
    </lineage>
</organism>
<dbReference type="InterPro" id="IPR029058">
    <property type="entry name" value="AB_hydrolase_fold"/>
</dbReference>
<dbReference type="InterPro" id="IPR002469">
    <property type="entry name" value="Peptidase_S9B_N"/>
</dbReference>
<keyword evidence="6" id="KW-1185">Reference proteome</keyword>
<dbReference type="SUPFAM" id="SSF82171">
    <property type="entry name" value="DPP6 N-terminal domain-like"/>
    <property type="match status" value="1"/>
</dbReference>